<evidence type="ECO:0008006" key="10">
    <source>
        <dbReference type="Google" id="ProtNLM"/>
    </source>
</evidence>
<keyword evidence="6 8" id="KW-1133">Transmembrane helix</keyword>
<evidence type="ECO:0000256" key="4">
    <source>
        <dbReference type="ARBA" id="ARBA00022519"/>
    </source>
</evidence>
<keyword evidence="2" id="KW-1003">Cell membrane</keyword>
<dbReference type="InterPro" id="IPR051621">
    <property type="entry name" value="T2SS_protein_J"/>
</dbReference>
<keyword evidence="4" id="KW-0997">Cell inner membrane</keyword>
<comment type="subcellular location">
    <subcellularLocation>
        <location evidence="1">Cell inner membrane</location>
        <topology evidence="1">Single-pass membrane protein</topology>
    </subcellularLocation>
</comment>
<dbReference type="PANTHER" id="PTHR39583">
    <property type="entry name" value="TYPE II SECRETION SYSTEM PROTEIN J-RELATED"/>
    <property type="match status" value="1"/>
</dbReference>
<evidence type="ECO:0000256" key="5">
    <source>
        <dbReference type="ARBA" id="ARBA00022692"/>
    </source>
</evidence>
<evidence type="ECO:0000256" key="2">
    <source>
        <dbReference type="ARBA" id="ARBA00022475"/>
    </source>
</evidence>
<evidence type="ECO:0000256" key="8">
    <source>
        <dbReference type="SAM" id="Phobius"/>
    </source>
</evidence>
<dbReference type="SUPFAM" id="SSF54523">
    <property type="entry name" value="Pili subunits"/>
    <property type="match status" value="1"/>
</dbReference>
<evidence type="ECO:0000256" key="6">
    <source>
        <dbReference type="ARBA" id="ARBA00022989"/>
    </source>
</evidence>
<evidence type="ECO:0000313" key="9">
    <source>
        <dbReference type="EMBL" id="VAX08158.1"/>
    </source>
</evidence>
<dbReference type="NCBIfam" id="TIGR02532">
    <property type="entry name" value="IV_pilin_GFxxxE"/>
    <property type="match status" value="1"/>
</dbReference>
<dbReference type="Gene3D" id="3.30.700.10">
    <property type="entry name" value="Glycoprotein, Type 4 Pilin"/>
    <property type="match status" value="1"/>
</dbReference>
<keyword evidence="3" id="KW-0488">Methylation</keyword>
<dbReference type="PANTHER" id="PTHR39583:SF2">
    <property type="entry name" value="TYPE II SECRETION SYSTEM PROTEIN J"/>
    <property type="match status" value="1"/>
</dbReference>
<name>A0A3B1B9R9_9ZZZZ</name>
<keyword evidence="5 8" id="KW-0812">Transmembrane</keyword>
<evidence type="ECO:0000256" key="7">
    <source>
        <dbReference type="ARBA" id="ARBA00023136"/>
    </source>
</evidence>
<accession>A0A3B1B9R9</accession>
<protein>
    <recommendedName>
        <fullName evidence="10">MSHA biogenesis protein MshO</fullName>
    </recommendedName>
</protein>
<dbReference type="InterPro" id="IPR045584">
    <property type="entry name" value="Pilin-like"/>
</dbReference>
<dbReference type="InterPro" id="IPR012902">
    <property type="entry name" value="N_methyl_site"/>
</dbReference>
<proteinExistence type="predicted"/>
<reference evidence="9" key="1">
    <citation type="submission" date="2018-06" db="EMBL/GenBank/DDBJ databases">
        <authorList>
            <person name="Zhirakovskaya E."/>
        </authorList>
    </citation>
    <scope>NUCLEOTIDE SEQUENCE</scope>
</reference>
<dbReference type="EMBL" id="UOFY01000027">
    <property type="protein sequence ID" value="VAX08158.1"/>
    <property type="molecule type" value="Genomic_DNA"/>
</dbReference>
<feature type="transmembrane region" description="Helical" evidence="8">
    <location>
        <begin position="40"/>
        <end position="61"/>
    </location>
</feature>
<organism evidence="9">
    <name type="scientific">hydrothermal vent metagenome</name>
    <dbReference type="NCBI Taxonomy" id="652676"/>
    <lineage>
        <taxon>unclassified sequences</taxon>
        <taxon>metagenomes</taxon>
        <taxon>ecological metagenomes</taxon>
    </lineage>
</organism>
<keyword evidence="7 8" id="KW-0472">Membrane</keyword>
<gene>
    <name evidence="9" type="ORF">MNBD_GAMMA25-440</name>
</gene>
<dbReference type="GO" id="GO:0005886">
    <property type="term" value="C:plasma membrane"/>
    <property type="evidence" value="ECO:0007669"/>
    <property type="project" value="UniProtKB-SubCell"/>
</dbReference>
<sequence>MSANKQTITRRLWLSNAKPNNQRITNSPTYGNNRQRGFTLIELVVAIVLLGIVGSIVAVFLSNTLEGYSSLNRRDTLQASLRMAVERISRELRHALPNSVCTDDGSGCNNAGSIVYFIRTVDAGKYQTQSGNYSSGQTRAPLPVSPTSSSRFDVLSGSSLNASNGQWIVVYNTDNSDIYNSGSRRRQISSLSTKDTDGAAPDDVSVVQFASSVNFPTHSPSRRFHVIENNAVIFYLQGTDLYRAQSDFSSASTATPGTENLLLENVSACTFTYVPGSLLRSGLLRINISVNNGTETLQMIHEAQVYNAP</sequence>
<dbReference type="Pfam" id="PF07963">
    <property type="entry name" value="N_methyl"/>
    <property type="match status" value="1"/>
</dbReference>
<evidence type="ECO:0000256" key="3">
    <source>
        <dbReference type="ARBA" id="ARBA00022481"/>
    </source>
</evidence>
<dbReference type="AlphaFoldDB" id="A0A3B1B9R9"/>
<dbReference type="PROSITE" id="PS00409">
    <property type="entry name" value="PROKAR_NTER_METHYL"/>
    <property type="match status" value="1"/>
</dbReference>
<evidence type="ECO:0000256" key="1">
    <source>
        <dbReference type="ARBA" id="ARBA00004377"/>
    </source>
</evidence>